<feature type="transmembrane region" description="Helical" evidence="1">
    <location>
        <begin position="279"/>
        <end position="301"/>
    </location>
</feature>
<reference evidence="2" key="1">
    <citation type="submission" date="2023-05" db="EMBL/GenBank/DDBJ databases">
        <title>Nepenthes gracilis genome sequencing.</title>
        <authorList>
            <person name="Fukushima K."/>
        </authorList>
    </citation>
    <scope>NUCLEOTIDE SEQUENCE</scope>
    <source>
        <strain evidence="2">SING2019-196</strain>
    </source>
</reference>
<keyword evidence="3" id="KW-1185">Reference proteome</keyword>
<comment type="caution">
    <text evidence="2">The sequence shown here is derived from an EMBL/GenBank/DDBJ whole genome shotgun (WGS) entry which is preliminary data.</text>
</comment>
<feature type="transmembrane region" description="Helical" evidence="1">
    <location>
        <begin position="235"/>
        <end position="254"/>
    </location>
</feature>
<evidence type="ECO:0000256" key="1">
    <source>
        <dbReference type="SAM" id="Phobius"/>
    </source>
</evidence>
<protein>
    <submittedName>
        <fullName evidence="2">Uncharacterized protein</fullName>
    </submittedName>
</protein>
<feature type="transmembrane region" description="Helical" evidence="1">
    <location>
        <begin position="211"/>
        <end position="228"/>
    </location>
</feature>
<keyword evidence="1" id="KW-0472">Membrane</keyword>
<evidence type="ECO:0000313" key="3">
    <source>
        <dbReference type="Proteomes" id="UP001279734"/>
    </source>
</evidence>
<name>A0AAD3TK95_NEPGR</name>
<keyword evidence="1" id="KW-0812">Transmembrane</keyword>
<organism evidence="2 3">
    <name type="scientific">Nepenthes gracilis</name>
    <name type="common">Slender pitcher plant</name>
    <dbReference type="NCBI Taxonomy" id="150966"/>
    <lineage>
        <taxon>Eukaryota</taxon>
        <taxon>Viridiplantae</taxon>
        <taxon>Streptophyta</taxon>
        <taxon>Embryophyta</taxon>
        <taxon>Tracheophyta</taxon>
        <taxon>Spermatophyta</taxon>
        <taxon>Magnoliopsida</taxon>
        <taxon>eudicotyledons</taxon>
        <taxon>Gunneridae</taxon>
        <taxon>Pentapetalae</taxon>
        <taxon>Caryophyllales</taxon>
        <taxon>Nepenthaceae</taxon>
        <taxon>Nepenthes</taxon>
    </lineage>
</organism>
<dbReference type="Proteomes" id="UP001279734">
    <property type="component" value="Unassembled WGS sequence"/>
</dbReference>
<dbReference type="AlphaFoldDB" id="A0AAD3TK95"/>
<evidence type="ECO:0000313" key="2">
    <source>
        <dbReference type="EMBL" id="GMH30744.1"/>
    </source>
</evidence>
<gene>
    <name evidence="2" type="ORF">Nepgr_032587</name>
</gene>
<accession>A0AAD3TK95</accession>
<keyword evidence="1" id="KW-1133">Transmembrane helix</keyword>
<dbReference type="EMBL" id="BSYO01000039">
    <property type="protein sequence ID" value="GMH30744.1"/>
    <property type="molecule type" value="Genomic_DNA"/>
</dbReference>
<proteinExistence type="predicted"/>
<sequence length="386" mass="41786">MAREAGSIADFTTALKRWQEAILGNQLQVRLKDPPNSRSLETFSRRPQKVGARPIFIFSGGSLTRVGFVTAVDGSLCGLVLGDAESASSPFIGGGRSVADANKCCILLQPVFTAPAFPQDHVQGVFFEPLRFFGRGMGCRLSRVGLKPGCYHSPALAPLSSISGEGDGVGVWVIEVIYLLILTTEGGRFSPLCVSWGVLYGSFLACSRRSFLESAILCLSPAAMYLVVKENRLDGLLNLCIALFALCEIWPAFIDNGGTWFCSRDSLPVADAFGLCPPLAVFGFGSIFVGCLIGALLPLLGGQWNQSIEWRGFPLMQKGPSQICLDAPHFESMMWCRDQAELLCDHSRSPLCRRLQVRPMLKAGSVAPMLGQCCLRRSAVAALRRI</sequence>